<reference evidence="2 3" key="1">
    <citation type="submission" date="2018-11" db="EMBL/GenBank/DDBJ databases">
        <authorList>
            <consortium name="Pathogen Informatics"/>
        </authorList>
    </citation>
    <scope>NUCLEOTIDE SEQUENCE [LARGE SCALE GENOMIC DNA]</scope>
</reference>
<name>A0A3P7LPE3_THECL</name>
<dbReference type="PANTHER" id="PTHR47520">
    <property type="entry name" value="CX DOMAIN-CONTAINING PROTEIN-RELATED"/>
    <property type="match status" value="1"/>
</dbReference>
<dbReference type="OrthoDB" id="5873947at2759"/>
<keyword evidence="3" id="KW-1185">Reference proteome</keyword>
<protein>
    <recommendedName>
        <fullName evidence="1">CX domain-containing protein</fullName>
    </recommendedName>
</protein>
<organism evidence="2 3">
    <name type="scientific">Thelazia callipaeda</name>
    <name type="common">Oriental eyeworm</name>
    <name type="synonym">Parasitic nematode</name>
    <dbReference type="NCBI Taxonomy" id="103827"/>
    <lineage>
        <taxon>Eukaryota</taxon>
        <taxon>Metazoa</taxon>
        <taxon>Ecdysozoa</taxon>
        <taxon>Nematoda</taxon>
        <taxon>Chromadorea</taxon>
        <taxon>Rhabditida</taxon>
        <taxon>Spirurina</taxon>
        <taxon>Spiruromorpha</taxon>
        <taxon>Thelazioidea</taxon>
        <taxon>Thelaziidae</taxon>
        <taxon>Thelazia</taxon>
    </lineage>
</organism>
<dbReference type="AlphaFoldDB" id="A0A3P7LPE3"/>
<dbReference type="PANTHER" id="PTHR47520:SF11">
    <property type="entry name" value="CX DOMAIN-CONTAINING PROTEIN"/>
    <property type="match status" value="1"/>
</dbReference>
<proteinExistence type="predicted"/>
<feature type="domain" description="CX" evidence="1">
    <location>
        <begin position="38"/>
        <end position="97"/>
    </location>
</feature>
<dbReference type="InterPro" id="IPR002619">
    <property type="entry name" value="CX"/>
</dbReference>
<gene>
    <name evidence="2" type="ORF">TCLT_LOCUS10412</name>
</gene>
<evidence type="ECO:0000313" key="2">
    <source>
        <dbReference type="EMBL" id="VDN08101.1"/>
    </source>
</evidence>
<accession>A0A3P7LPE3</accession>
<dbReference type="EMBL" id="UYYF01005098">
    <property type="protein sequence ID" value="VDN08101.1"/>
    <property type="molecule type" value="Genomic_DNA"/>
</dbReference>
<evidence type="ECO:0000259" key="1">
    <source>
        <dbReference type="Pfam" id="PF01705"/>
    </source>
</evidence>
<dbReference type="Pfam" id="PF01705">
    <property type="entry name" value="CX"/>
    <property type="match status" value="1"/>
</dbReference>
<sequence>MKVIQFSKLKTVQVNAQNYLISNSYKLIISFRWNNRPYYWDSSYYKSNKYGSHMCHVHVDPNDEDLGKVYFQDGTRPKELVWSCNYDEYCCGYECCN</sequence>
<dbReference type="Proteomes" id="UP000276776">
    <property type="component" value="Unassembled WGS sequence"/>
</dbReference>
<evidence type="ECO:0000313" key="3">
    <source>
        <dbReference type="Proteomes" id="UP000276776"/>
    </source>
</evidence>